<evidence type="ECO:0000259" key="2">
    <source>
        <dbReference type="Pfam" id="PF13505"/>
    </source>
</evidence>
<dbReference type="SUPFAM" id="SSF56925">
    <property type="entry name" value="OMPA-like"/>
    <property type="match status" value="1"/>
</dbReference>
<keyword evidence="4" id="KW-1185">Reference proteome</keyword>
<dbReference type="InterPro" id="IPR011250">
    <property type="entry name" value="OMP/PagP_B-barrel"/>
</dbReference>
<accession>A0A1K2HYF8</accession>
<gene>
    <name evidence="3" type="ORF">SAMN02983003_2323</name>
</gene>
<keyword evidence="1" id="KW-0732">Signal</keyword>
<dbReference type="EMBL" id="FPKU01000002">
    <property type="protein sequence ID" value="SFZ84990.1"/>
    <property type="molecule type" value="Genomic_DNA"/>
</dbReference>
<sequence length="140" mass="14834">MLAGPVVGASVGVGTPVPGLSAELDLMWTSAEYDYLEDYLRTLSLMANLEYTVALNDTFAVYGLAGAGLLNITFEDSVGETWSGTGPGYQLGAGVRAQLTDQVALYAEYKFQNSFGYVDVDGDDVSSPTSNVLLGLRFTP</sequence>
<evidence type="ECO:0000313" key="4">
    <source>
        <dbReference type="Proteomes" id="UP000183447"/>
    </source>
</evidence>
<dbReference type="InterPro" id="IPR027385">
    <property type="entry name" value="Beta-barrel_OMP"/>
</dbReference>
<dbReference type="Gene3D" id="2.40.160.20">
    <property type="match status" value="1"/>
</dbReference>
<evidence type="ECO:0000256" key="1">
    <source>
        <dbReference type="ARBA" id="ARBA00022729"/>
    </source>
</evidence>
<dbReference type="AlphaFoldDB" id="A0A1K2HYF8"/>
<evidence type="ECO:0000313" key="3">
    <source>
        <dbReference type="EMBL" id="SFZ84990.1"/>
    </source>
</evidence>
<proteinExistence type="predicted"/>
<dbReference type="Pfam" id="PF13505">
    <property type="entry name" value="OMP_b-brl"/>
    <property type="match status" value="1"/>
</dbReference>
<protein>
    <submittedName>
        <fullName evidence="3">Outer membrane protein beta-barrel domain-containing protein</fullName>
    </submittedName>
</protein>
<reference evidence="3 4" key="1">
    <citation type="submission" date="2016-11" db="EMBL/GenBank/DDBJ databases">
        <authorList>
            <person name="Jaros S."/>
            <person name="Januszkiewicz K."/>
            <person name="Wedrychowicz H."/>
        </authorList>
    </citation>
    <scope>NUCLEOTIDE SEQUENCE [LARGE SCALE GENOMIC DNA]</scope>
    <source>
        <strain evidence="3 4">ATCC 23634</strain>
    </source>
</reference>
<name>A0A1K2HYF8_9HYPH</name>
<organism evidence="3 4">
    <name type="scientific">Devosia enhydra</name>
    <dbReference type="NCBI Taxonomy" id="665118"/>
    <lineage>
        <taxon>Bacteria</taxon>
        <taxon>Pseudomonadati</taxon>
        <taxon>Pseudomonadota</taxon>
        <taxon>Alphaproteobacteria</taxon>
        <taxon>Hyphomicrobiales</taxon>
        <taxon>Devosiaceae</taxon>
        <taxon>Devosia</taxon>
    </lineage>
</organism>
<feature type="domain" description="Outer membrane protein beta-barrel" evidence="2">
    <location>
        <begin position="4"/>
        <end position="138"/>
    </location>
</feature>
<dbReference type="Proteomes" id="UP000183447">
    <property type="component" value="Unassembled WGS sequence"/>
</dbReference>